<dbReference type="AlphaFoldDB" id="A0A6D2J8C6"/>
<feature type="compositionally biased region" description="Basic residues" evidence="13">
    <location>
        <begin position="530"/>
        <end position="543"/>
    </location>
</feature>
<protein>
    <recommendedName>
        <fullName evidence="12">Glycosyltransferases</fullName>
        <ecNumber evidence="12">2.4.-.-</ecNumber>
    </recommendedName>
</protein>
<keyword evidence="5 12" id="KW-0812">Transmembrane</keyword>
<dbReference type="Proteomes" id="UP000467841">
    <property type="component" value="Unassembled WGS sequence"/>
</dbReference>
<dbReference type="GO" id="GO:0000139">
    <property type="term" value="C:Golgi membrane"/>
    <property type="evidence" value="ECO:0007669"/>
    <property type="project" value="UniProtKB-SubCell"/>
</dbReference>
<keyword evidence="6 12" id="KW-0735">Signal-anchor</keyword>
<comment type="function">
    <text evidence="12">Involved in the synthesis of glucuronoxylan hemicellulose in secondary cell walls.</text>
</comment>
<evidence type="ECO:0000256" key="6">
    <source>
        <dbReference type="ARBA" id="ARBA00022968"/>
    </source>
</evidence>
<keyword evidence="8 12" id="KW-0333">Golgi apparatus</keyword>
<evidence type="ECO:0000256" key="13">
    <source>
        <dbReference type="SAM" id="MobiDB-lite"/>
    </source>
</evidence>
<feature type="compositionally biased region" description="Polar residues" evidence="13">
    <location>
        <begin position="548"/>
        <end position="559"/>
    </location>
</feature>
<dbReference type="EC" id="2.4.-.-" evidence="12"/>
<keyword evidence="3" id="KW-0328">Glycosyltransferase</keyword>
<evidence type="ECO:0000256" key="7">
    <source>
        <dbReference type="ARBA" id="ARBA00022989"/>
    </source>
</evidence>
<evidence type="ECO:0000313" key="14">
    <source>
        <dbReference type="EMBL" id="CAA7035852.1"/>
    </source>
</evidence>
<evidence type="ECO:0000256" key="10">
    <source>
        <dbReference type="ARBA" id="ARBA00023180"/>
    </source>
</evidence>
<dbReference type="Pfam" id="PF03360">
    <property type="entry name" value="Glyco_transf_43"/>
    <property type="match status" value="1"/>
</dbReference>
<dbReference type="GO" id="GO:0009834">
    <property type="term" value="P:plant-type secondary cell wall biogenesis"/>
    <property type="evidence" value="ECO:0007669"/>
    <property type="project" value="TreeGrafter"/>
</dbReference>
<keyword evidence="7 12" id="KW-1133">Transmembrane helix</keyword>
<evidence type="ECO:0000256" key="4">
    <source>
        <dbReference type="ARBA" id="ARBA00022679"/>
    </source>
</evidence>
<name>A0A6D2J8C6_9BRAS</name>
<dbReference type="Gene3D" id="3.90.550.10">
    <property type="entry name" value="Spore Coat Polysaccharide Biosynthesis Protein SpsA, Chain A"/>
    <property type="match status" value="1"/>
</dbReference>
<keyword evidence="10" id="KW-0325">Glycoprotein</keyword>
<evidence type="ECO:0000256" key="9">
    <source>
        <dbReference type="ARBA" id="ARBA00023136"/>
    </source>
</evidence>
<comment type="caution">
    <text evidence="14">The sequence shown here is derived from an EMBL/GenBank/DDBJ whole genome shotgun (WGS) entry which is preliminary data.</text>
</comment>
<gene>
    <name evidence="14" type="ORF">MERR_LOCUS23087</name>
</gene>
<evidence type="ECO:0000256" key="12">
    <source>
        <dbReference type="RuleBase" id="RU363127"/>
    </source>
</evidence>
<evidence type="ECO:0000256" key="3">
    <source>
        <dbReference type="ARBA" id="ARBA00022676"/>
    </source>
</evidence>
<dbReference type="PANTHER" id="PTHR10896">
    <property type="entry name" value="GALACTOSYLGALACTOSYLXYLOSYLPROTEIN 3-BETA-GLUCURONOSYLTRANSFERASE BETA-1,3-GLUCURONYLTRANSFERASE"/>
    <property type="match status" value="1"/>
</dbReference>
<feature type="region of interest" description="Disordered" evidence="13">
    <location>
        <begin position="485"/>
        <end position="565"/>
    </location>
</feature>
<dbReference type="FunFam" id="3.90.550.10:FF:000096">
    <property type="entry name" value="Glycosyltransferases"/>
    <property type="match status" value="1"/>
</dbReference>
<keyword evidence="4 12" id="KW-0808">Transferase</keyword>
<evidence type="ECO:0000256" key="1">
    <source>
        <dbReference type="ARBA" id="ARBA00004323"/>
    </source>
</evidence>
<evidence type="ECO:0000256" key="8">
    <source>
        <dbReference type="ARBA" id="ARBA00023034"/>
    </source>
</evidence>
<dbReference type="InterPro" id="IPR029044">
    <property type="entry name" value="Nucleotide-diphossugar_trans"/>
</dbReference>
<dbReference type="SUPFAM" id="SSF53448">
    <property type="entry name" value="Nucleotide-diphospho-sugar transferases"/>
    <property type="match status" value="1"/>
</dbReference>
<dbReference type="GO" id="GO:0010417">
    <property type="term" value="P:glucuronoxylan biosynthetic process"/>
    <property type="evidence" value="ECO:0007669"/>
    <property type="project" value="TreeGrafter"/>
</dbReference>
<dbReference type="GO" id="GO:0042285">
    <property type="term" value="F:xylosyltransferase activity"/>
    <property type="evidence" value="ECO:0007669"/>
    <property type="project" value="UniProtKB-ARBA"/>
</dbReference>
<keyword evidence="15" id="KW-1185">Reference proteome</keyword>
<keyword evidence="9 12" id="KW-0472">Membrane</keyword>
<feature type="transmembrane region" description="Helical" evidence="12">
    <location>
        <begin position="66"/>
        <end position="86"/>
    </location>
</feature>
<dbReference type="PANTHER" id="PTHR10896:SF63">
    <property type="entry name" value="BETA-1,4-XYLOSYLTRANSFERASE IRX14"/>
    <property type="match status" value="1"/>
</dbReference>
<evidence type="ECO:0000256" key="11">
    <source>
        <dbReference type="ARBA" id="ARBA00023316"/>
    </source>
</evidence>
<organism evidence="14 15">
    <name type="scientific">Microthlaspi erraticum</name>
    <dbReference type="NCBI Taxonomy" id="1685480"/>
    <lineage>
        <taxon>Eukaryota</taxon>
        <taxon>Viridiplantae</taxon>
        <taxon>Streptophyta</taxon>
        <taxon>Embryophyta</taxon>
        <taxon>Tracheophyta</taxon>
        <taxon>Spermatophyta</taxon>
        <taxon>Magnoliopsida</taxon>
        <taxon>eudicotyledons</taxon>
        <taxon>Gunneridae</taxon>
        <taxon>Pentapetalae</taxon>
        <taxon>rosids</taxon>
        <taxon>malvids</taxon>
        <taxon>Brassicales</taxon>
        <taxon>Brassicaceae</taxon>
        <taxon>Coluteocarpeae</taxon>
        <taxon>Microthlaspi</taxon>
    </lineage>
</organism>
<dbReference type="InterPro" id="IPR005027">
    <property type="entry name" value="Glyco_trans_43"/>
</dbReference>
<comment type="subcellular location">
    <subcellularLocation>
        <location evidence="1 12">Golgi apparatus membrane</location>
        <topology evidence="1 12">Single-pass type II membrane protein</topology>
    </subcellularLocation>
</comment>
<evidence type="ECO:0000256" key="2">
    <source>
        <dbReference type="ARBA" id="ARBA00007706"/>
    </source>
</evidence>
<evidence type="ECO:0000256" key="5">
    <source>
        <dbReference type="ARBA" id="ARBA00022692"/>
    </source>
</evidence>
<comment type="similarity">
    <text evidence="2 12">Belongs to the glycosyltransferase 43 family.</text>
</comment>
<reference evidence="14" key="1">
    <citation type="submission" date="2020-01" db="EMBL/GenBank/DDBJ databases">
        <authorList>
            <person name="Mishra B."/>
        </authorList>
    </citation>
    <scope>NUCLEOTIDE SEQUENCE [LARGE SCALE GENOMIC DNA]</scope>
</reference>
<keyword evidence="11 12" id="KW-0961">Cell wall biogenesis/degradation</keyword>
<evidence type="ECO:0000313" key="15">
    <source>
        <dbReference type="Proteomes" id="UP000467841"/>
    </source>
</evidence>
<sequence>MALHRSVVRDADKERDEVEKTGRRRKRSTKLEMKLSALHQSYLNRRNNSFRSPSSLESSVDGSGKSLVAVFWLVLHCLCCLISLVLGFRFSRLVFFFLFSTSSTNLYSAPFRPDLPLKHLDVRAIGRNLDPSPVIGGNATVSTRSSRVVVGRHGIRIRPWPHPNPAEVMRAHRIIERVQKEQKTVFGTKSSKTVIAVTPTYVRTFQALHLTGVMHSLMLAPYDLVWIVVEAGGATNETSSIIAKSGLRTIHVGVNQRMPNTWEDRSKLEVFMRLEALRVVREEKLEGVVMFADDSNMHSMELFDEIQNVKWFGSVSVGILAHSGNAEEMVMSMERREEKEEEEMERSSLPVQGPACNATDELVGWHVFNTLPYAGKSAVYIDDVAAVLPQKLEWSGFVLNARLLWEEGESKPEWVKDFGLLLMNENREGVVESPLSLLSDVSMVEPLGSCGRQVLLWWLRVEARADSKFPPGWIMDPPLEITVGAKRTPWPDVPPEPPTKNKDQMQQLSKGKTGVVIPKQQQQQQQQSGKVRKPKRRSKRNKHEPKPTDTTTQVSFSSSKHQERN</sequence>
<proteinExistence type="inferred from homology"/>
<feature type="region of interest" description="Disordered" evidence="13">
    <location>
        <begin position="1"/>
        <end position="27"/>
    </location>
</feature>
<feature type="compositionally biased region" description="Basic and acidic residues" evidence="13">
    <location>
        <begin position="7"/>
        <end position="21"/>
    </location>
</feature>
<dbReference type="GO" id="GO:0071555">
    <property type="term" value="P:cell wall organization"/>
    <property type="evidence" value="ECO:0007669"/>
    <property type="project" value="UniProtKB-KW"/>
</dbReference>
<dbReference type="EMBL" id="CACVBM020001162">
    <property type="protein sequence ID" value="CAA7035852.1"/>
    <property type="molecule type" value="Genomic_DNA"/>
</dbReference>
<dbReference type="OrthoDB" id="675023at2759"/>
<dbReference type="GO" id="GO:0015018">
    <property type="term" value="F:galactosylgalactosylxylosylprotein 3-beta-glucuronosyltransferase activity"/>
    <property type="evidence" value="ECO:0007669"/>
    <property type="project" value="InterPro"/>
</dbReference>
<accession>A0A6D2J8C6</accession>